<accession>A0A1H3FLX7</accession>
<dbReference type="PANTHER" id="PTHR48101">
    <property type="entry name" value="METHYLMALONYL-COA MUTASE, MITOCHONDRIAL-RELATED"/>
    <property type="match status" value="1"/>
</dbReference>
<sequence>MADSPQPVPVSFPEFQPLTTAQWQARLTRDLKGQDPATLRWQTPDGFAVEPFYHQEALAELGGAPAPLVRPAGAWRNVPTYVVPAASRGHEAIDRAAAALKLGAEGAHFVLAQADEFDTDYLAQQLPLADTYVGYSVVRGAAGLLARLVETGAGPLRGFLVLDPLTHHLPDLVSQQQELREVLATCRNWPEFRALGLDMAYYGNRGATATQQIAFTLNTAAAYLNQLPTDELPVAEVAAALHLHVAVAPNYFFEIAKLRALRRLWATLLHAYGLPAEAAANLTIFASTATWSQTTLDPHTNLLRHATEAMSAVLGGADAVSVGTFDSLFHEPNEFAERLARNLPVLLREEAHLGQVQDPAAGSYYLETLTDTLAREAWALFQQLEAAGGLPAATGQVLGMLHETAQIQFRRIATGEQVVIGTNRYQNAHEQFDFNPKRLLRSPTFDTTRATYPIEVLRLATALHFERRELKKKRAALVLLGAHTNETILESFLQTLPELERPELHHAHPEGTLSVLFSSAEQATLMYATPLQFGRLARTVSGLPLDEVNYTPPALLTADLATMQDAVQIFGLKEFVVEGYSTEDVLARLQGRGAATATAGATEAE</sequence>
<dbReference type="InterPro" id="IPR006099">
    <property type="entry name" value="MeMalonylCoA_mutase_a/b_cat"/>
</dbReference>
<dbReference type="SUPFAM" id="SSF51703">
    <property type="entry name" value="Cobalamin (vitamin B12)-dependent enzymes"/>
    <property type="match status" value="1"/>
</dbReference>
<dbReference type="EMBL" id="FNOV01000004">
    <property type="protein sequence ID" value="SDX91996.1"/>
    <property type="molecule type" value="Genomic_DNA"/>
</dbReference>
<reference evidence="3" key="1">
    <citation type="submission" date="2016-10" db="EMBL/GenBank/DDBJ databases">
        <authorList>
            <person name="Varghese N."/>
            <person name="Submissions S."/>
        </authorList>
    </citation>
    <scope>NUCLEOTIDE SEQUENCE [LARGE SCALE GENOMIC DNA]</scope>
    <source>
        <strain evidence="3">CGMCC 1.8975</strain>
    </source>
</reference>
<dbReference type="STRING" id="651662.SAMN04488069_104140"/>
<dbReference type="GO" id="GO:0031419">
    <property type="term" value="F:cobalamin binding"/>
    <property type="evidence" value="ECO:0007669"/>
    <property type="project" value="InterPro"/>
</dbReference>
<name>A0A1H3FLX7_9BACT</name>
<feature type="domain" description="Methylmalonyl-CoA mutase alpha/beta chain catalytic" evidence="1">
    <location>
        <begin position="185"/>
        <end position="432"/>
    </location>
</feature>
<proteinExistence type="predicted"/>
<gene>
    <name evidence="2" type="ORF">SAMN04488069_104140</name>
</gene>
<keyword evidence="3" id="KW-1185">Reference proteome</keyword>
<evidence type="ECO:0000313" key="2">
    <source>
        <dbReference type="EMBL" id="SDX91996.1"/>
    </source>
</evidence>
<dbReference type="InterPro" id="IPR016176">
    <property type="entry name" value="Cbl-dep_enz_cat"/>
</dbReference>
<dbReference type="Gene3D" id="3.20.20.240">
    <property type="entry name" value="Methylmalonyl-CoA mutase"/>
    <property type="match status" value="1"/>
</dbReference>
<evidence type="ECO:0000313" key="3">
    <source>
        <dbReference type="Proteomes" id="UP000199249"/>
    </source>
</evidence>
<protein>
    <submittedName>
        <fullName evidence="2">Methylmalonyl-CoA mutase</fullName>
    </submittedName>
</protein>
<dbReference type="Pfam" id="PF01642">
    <property type="entry name" value="MM_CoA_mutase"/>
    <property type="match status" value="1"/>
</dbReference>
<organism evidence="2 3">
    <name type="scientific">Hymenobacter psychrophilus</name>
    <dbReference type="NCBI Taxonomy" id="651662"/>
    <lineage>
        <taxon>Bacteria</taxon>
        <taxon>Pseudomonadati</taxon>
        <taxon>Bacteroidota</taxon>
        <taxon>Cytophagia</taxon>
        <taxon>Cytophagales</taxon>
        <taxon>Hymenobacteraceae</taxon>
        <taxon>Hymenobacter</taxon>
    </lineage>
</organism>
<dbReference type="AlphaFoldDB" id="A0A1H3FLX7"/>
<dbReference type="PANTHER" id="PTHR48101:SF1">
    <property type="entry name" value="METHYLMALONYL-COA MUTASE, LARGE SUBUNIT"/>
    <property type="match status" value="1"/>
</dbReference>
<dbReference type="GO" id="GO:0016866">
    <property type="term" value="F:intramolecular transferase activity"/>
    <property type="evidence" value="ECO:0007669"/>
    <property type="project" value="InterPro"/>
</dbReference>
<dbReference type="Proteomes" id="UP000199249">
    <property type="component" value="Unassembled WGS sequence"/>
</dbReference>
<evidence type="ECO:0000259" key="1">
    <source>
        <dbReference type="Pfam" id="PF01642"/>
    </source>
</evidence>
<dbReference type="RefSeq" id="WP_175470896.1">
    <property type="nucleotide sequence ID" value="NZ_FNOV01000004.1"/>
</dbReference>